<comment type="caution">
    <text evidence="1">The sequence shown here is derived from an EMBL/GenBank/DDBJ whole genome shotgun (WGS) entry which is preliminary data.</text>
</comment>
<protein>
    <submittedName>
        <fullName evidence="1">RNase H domain-containing protein</fullName>
    </submittedName>
</protein>
<name>A0A8X6FXN0_TRICU</name>
<proteinExistence type="predicted"/>
<gene>
    <name evidence="1" type="primary">AVEN_55126_1</name>
    <name evidence="1" type="ORF">TNCT_477561</name>
</gene>
<dbReference type="OrthoDB" id="6447011at2759"/>
<dbReference type="AlphaFoldDB" id="A0A8X6FXN0"/>
<keyword evidence="2" id="KW-1185">Reference proteome</keyword>
<dbReference type="EMBL" id="BMAO01000828">
    <property type="protein sequence ID" value="GFQ69493.1"/>
    <property type="molecule type" value="Genomic_DNA"/>
</dbReference>
<reference evidence="1" key="1">
    <citation type="submission" date="2020-07" db="EMBL/GenBank/DDBJ databases">
        <title>Multicomponent nature underlies the extraordinary mechanical properties of spider dragline silk.</title>
        <authorList>
            <person name="Kono N."/>
            <person name="Nakamura H."/>
            <person name="Mori M."/>
            <person name="Yoshida Y."/>
            <person name="Ohtoshi R."/>
            <person name="Malay A.D."/>
            <person name="Moran D.A.P."/>
            <person name="Tomita M."/>
            <person name="Numata K."/>
            <person name="Arakawa K."/>
        </authorList>
    </citation>
    <scope>NUCLEOTIDE SEQUENCE</scope>
</reference>
<accession>A0A8X6FXN0</accession>
<evidence type="ECO:0000313" key="2">
    <source>
        <dbReference type="Proteomes" id="UP000887116"/>
    </source>
</evidence>
<evidence type="ECO:0000313" key="1">
    <source>
        <dbReference type="EMBL" id="GFQ69493.1"/>
    </source>
</evidence>
<dbReference type="Proteomes" id="UP000887116">
    <property type="component" value="Unassembled WGS sequence"/>
</dbReference>
<organism evidence="1 2">
    <name type="scientific">Trichonephila clavata</name>
    <name type="common">Joro spider</name>
    <name type="synonym">Nephila clavata</name>
    <dbReference type="NCBI Taxonomy" id="2740835"/>
    <lineage>
        <taxon>Eukaryota</taxon>
        <taxon>Metazoa</taxon>
        <taxon>Ecdysozoa</taxon>
        <taxon>Arthropoda</taxon>
        <taxon>Chelicerata</taxon>
        <taxon>Arachnida</taxon>
        <taxon>Araneae</taxon>
        <taxon>Araneomorphae</taxon>
        <taxon>Entelegynae</taxon>
        <taxon>Araneoidea</taxon>
        <taxon>Nephilidae</taxon>
        <taxon>Trichonephila</taxon>
    </lineage>
</organism>
<sequence length="78" mass="8649">MSVGTRSTQTALVRLRSGYIRNLKFDVREKTFSSCPCSCPASPTHGIGCIGASVKQLWSERENELLELSERYGIVDLV</sequence>